<proteinExistence type="evidence at transcript level"/>
<evidence type="ECO:0000256" key="5">
    <source>
        <dbReference type="ARBA" id="ARBA00023242"/>
    </source>
</evidence>
<evidence type="ECO:0000256" key="3">
    <source>
        <dbReference type="ARBA" id="ARBA00022989"/>
    </source>
</evidence>
<dbReference type="EMBL" id="BT124283">
    <property type="protein sequence ID" value="ADE77545.1"/>
    <property type="molecule type" value="mRNA"/>
</dbReference>
<protein>
    <submittedName>
        <fullName evidence="7">Uncharacterized protein</fullName>
    </submittedName>
</protein>
<sequence length="185" mass="21328">MGDLLSYYIGSRAQQDTKLLVQTLDKWLSQDKDKHKHTRSLIVHTFCAGWLAYSFILDTILEHYQHLTDQMKGCIIDSSPLAKLDPQIWAKGFSIAIFKKRSSFIATDPAVGKPNAMEPVVVAILQKFFSVFFNHPRVKRRFNHTIELLSRSQPPYPQLYLYSSGDRVLPVQIVKDFVEEQRRCG</sequence>
<dbReference type="PANTHER" id="PTHR12265">
    <property type="entry name" value="TRANSMEMBRANE PROTEIN 53"/>
    <property type="match status" value="1"/>
</dbReference>
<keyword evidence="3" id="KW-1133">Transmembrane helix</keyword>
<evidence type="ECO:0000256" key="1">
    <source>
        <dbReference type="ARBA" id="ARBA00004126"/>
    </source>
</evidence>
<comment type="subcellular location">
    <subcellularLocation>
        <location evidence="6">Endomembrane system</location>
        <topology evidence="6">Single-pass membrane protein</topology>
    </subcellularLocation>
    <subcellularLocation>
        <location evidence="1">Nucleus membrane</location>
    </subcellularLocation>
</comment>
<dbReference type="PANTHER" id="PTHR12265:SF30">
    <property type="entry name" value="TRANSMEMBRANE PROTEIN 53"/>
    <property type="match status" value="1"/>
</dbReference>
<dbReference type="InterPro" id="IPR008547">
    <property type="entry name" value="DUF829_TMEM53"/>
</dbReference>
<evidence type="ECO:0000256" key="4">
    <source>
        <dbReference type="ARBA" id="ARBA00023136"/>
    </source>
</evidence>
<dbReference type="Pfam" id="PF05705">
    <property type="entry name" value="DUF829"/>
    <property type="match status" value="1"/>
</dbReference>
<reference evidence="7" key="1">
    <citation type="submission" date="2010-04" db="EMBL/GenBank/DDBJ databases">
        <authorList>
            <person name="Reid K.E."/>
            <person name="Liao N."/>
            <person name="Chan S."/>
            <person name="Docking R."/>
            <person name="Taylor G."/>
            <person name="Moore R."/>
            <person name="Mayo M."/>
            <person name="Munro S."/>
            <person name="King J."/>
            <person name="Yanchuk A."/>
            <person name="Holt R."/>
            <person name="Jones S."/>
            <person name="Marra M."/>
            <person name="Ritland C.E."/>
            <person name="Ritland K."/>
            <person name="Bohlmann J."/>
        </authorList>
    </citation>
    <scope>NUCLEOTIDE SEQUENCE</scope>
    <source>
        <tissue evidence="7">Bud</tissue>
    </source>
</reference>
<keyword evidence="5" id="KW-0539">Nucleus</keyword>
<organism evidence="7">
    <name type="scientific">Picea sitchensis</name>
    <name type="common">Sitka spruce</name>
    <name type="synonym">Pinus sitchensis</name>
    <dbReference type="NCBI Taxonomy" id="3332"/>
    <lineage>
        <taxon>Eukaryota</taxon>
        <taxon>Viridiplantae</taxon>
        <taxon>Streptophyta</taxon>
        <taxon>Embryophyta</taxon>
        <taxon>Tracheophyta</taxon>
        <taxon>Spermatophyta</taxon>
        <taxon>Pinopsida</taxon>
        <taxon>Pinidae</taxon>
        <taxon>Conifers I</taxon>
        <taxon>Pinales</taxon>
        <taxon>Pinaceae</taxon>
        <taxon>Picea</taxon>
    </lineage>
</organism>
<keyword evidence="4" id="KW-0472">Membrane</keyword>
<evidence type="ECO:0000313" key="7">
    <source>
        <dbReference type="EMBL" id="ADE77545.1"/>
    </source>
</evidence>
<evidence type="ECO:0000256" key="6">
    <source>
        <dbReference type="ARBA" id="ARBA00037847"/>
    </source>
</evidence>
<dbReference type="GO" id="GO:0031965">
    <property type="term" value="C:nuclear membrane"/>
    <property type="evidence" value="ECO:0007669"/>
    <property type="project" value="UniProtKB-SubCell"/>
</dbReference>
<keyword evidence="2" id="KW-0812">Transmembrane</keyword>
<dbReference type="AlphaFoldDB" id="D5ADC6"/>
<accession>D5ADC6</accession>
<evidence type="ECO:0000256" key="2">
    <source>
        <dbReference type="ARBA" id="ARBA00022692"/>
    </source>
</evidence>
<name>D5ADC6_PICSI</name>